<dbReference type="GO" id="GO:0003700">
    <property type="term" value="F:DNA-binding transcription factor activity"/>
    <property type="evidence" value="ECO:0007669"/>
    <property type="project" value="InterPro"/>
</dbReference>
<dbReference type="InterPro" id="IPR036388">
    <property type="entry name" value="WH-like_DNA-bd_sf"/>
</dbReference>
<dbReference type="SUPFAM" id="SSF53850">
    <property type="entry name" value="Periplasmic binding protein-like II"/>
    <property type="match status" value="1"/>
</dbReference>
<dbReference type="CDD" id="cd05466">
    <property type="entry name" value="PBP2_LTTR_substrate"/>
    <property type="match status" value="1"/>
</dbReference>
<name>A0A7W4IDS5_9PROT</name>
<evidence type="ECO:0000313" key="6">
    <source>
        <dbReference type="EMBL" id="MBB2161056.1"/>
    </source>
</evidence>
<dbReference type="AlphaFoldDB" id="A0A7W4IDS5"/>
<evidence type="ECO:0000256" key="4">
    <source>
        <dbReference type="ARBA" id="ARBA00023163"/>
    </source>
</evidence>
<dbReference type="RefSeq" id="WP_182997924.1">
    <property type="nucleotide sequence ID" value="NZ_JABEQJ010000016.1"/>
</dbReference>
<gene>
    <name evidence="6" type="ORF">HLH48_12890</name>
</gene>
<organism evidence="6 7">
    <name type="scientific">Gluconacetobacter sacchari</name>
    <dbReference type="NCBI Taxonomy" id="92759"/>
    <lineage>
        <taxon>Bacteria</taxon>
        <taxon>Pseudomonadati</taxon>
        <taxon>Pseudomonadota</taxon>
        <taxon>Alphaproteobacteria</taxon>
        <taxon>Acetobacterales</taxon>
        <taxon>Acetobacteraceae</taxon>
        <taxon>Gluconacetobacter</taxon>
    </lineage>
</organism>
<sequence>MELPALIYFTSLVTEGSAAAAAPLLGVSASTLSHSVSALEQAMATSLLSRSAFRRGSRAATTAQGESLYRSALHLLAWYLTLIEHDGRAGMAPPERDTACPLPTHRLRALLGSGLTLRMIGYFLSVYETRRIAAAAQRLSLTQPTLSRQIGKLEAILGRPLFVRSPHGVLPTAEAEALRQGCQQVEQAHRQIMRDENFSYFRAFKTLKLASMMPTSSDSSLTVLLANLVRLWRHRRYQPPLTISTIAAPQMVDGLLDGRFDAGLSDLIDIPLDFDSSELEKSAIFLVFGRAHSPPPNQPPRIALTSYLLTVPALGTGLRRVTDRYLDHEGITPGGIFETQSLSLILRLVEDGTCCAILPAGSFRAHAVHAIPLPDRYRMTTRLIWKKDHPNLAIIGRLRAGLAEIQAEAGNAGRKSVA</sequence>
<accession>A0A7W4IDS5</accession>
<reference evidence="6 7" key="1">
    <citation type="submission" date="2020-04" db="EMBL/GenBank/DDBJ databases">
        <title>Description of novel Gluconacetobacter.</title>
        <authorList>
            <person name="Sombolestani A."/>
        </authorList>
    </citation>
    <scope>NUCLEOTIDE SEQUENCE [LARGE SCALE GENOMIC DNA]</scope>
    <source>
        <strain evidence="6 7">LMG 19747</strain>
    </source>
</reference>
<dbReference type="EMBL" id="JABEQJ010000016">
    <property type="protein sequence ID" value="MBB2161056.1"/>
    <property type="molecule type" value="Genomic_DNA"/>
</dbReference>
<dbReference type="Gene3D" id="1.10.10.10">
    <property type="entry name" value="Winged helix-like DNA-binding domain superfamily/Winged helix DNA-binding domain"/>
    <property type="match status" value="2"/>
</dbReference>
<dbReference type="PANTHER" id="PTHR30126">
    <property type="entry name" value="HTH-TYPE TRANSCRIPTIONAL REGULATOR"/>
    <property type="match status" value="1"/>
</dbReference>
<dbReference type="InterPro" id="IPR036390">
    <property type="entry name" value="WH_DNA-bd_sf"/>
</dbReference>
<dbReference type="PROSITE" id="PS50931">
    <property type="entry name" value="HTH_LYSR"/>
    <property type="match status" value="2"/>
</dbReference>
<dbReference type="PANTHER" id="PTHR30126:SF40">
    <property type="entry name" value="HTH-TYPE TRANSCRIPTIONAL REGULATOR GLTR"/>
    <property type="match status" value="1"/>
</dbReference>
<dbReference type="InterPro" id="IPR000847">
    <property type="entry name" value="LysR_HTH_N"/>
</dbReference>
<dbReference type="Proteomes" id="UP000589085">
    <property type="component" value="Unassembled WGS sequence"/>
</dbReference>
<feature type="domain" description="HTH lysR-type" evidence="5">
    <location>
        <begin position="115"/>
        <end position="172"/>
    </location>
</feature>
<evidence type="ECO:0000313" key="7">
    <source>
        <dbReference type="Proteomes" id="UP000589085"/>
    </source>
</evidence>
<comment type="similarity">
    <text evidence="1">Belongs to the LysR transcriptional regulatory family.</text>
</comment>
<dbReference type="SUPFAM" id="SSF46785">
    <property type="entry name" value="Winged helix' DNA-binding domain"/>
    <property type="match status" value="2"/>
</dbReference>
<dbReference type="InterPro" id="IPR005119">
    <property type="entry name" value="LysR_subst-bd"/>
</dbReference>
<evidence type="ECO:0000256" key="2">
    <source>
        <dbReference type="ARBA" id="ARBA00023015"/>
    </source>
</evidence>
<keyword evidence="3" id="KW-0238">DNA-binding</keyword>
<dbReference type="PRINTS" id="PR00039">
    <property type="entry name" value="HTHLYSR"/>
</dbReference>
<comment type="caution">
    <text evidence="6">The sequence shown here is derived from an EMBL/GenBank/DDBJ whole genome shotgun (WGS) entry which is preliminary data.</text>
</comment>
<feature type="domain" description="HTH lysR-type" evidence="5">
    <location>
        <begin position="1"/>
        <end position="57"/>
    </location>
</feature>
<proteinExistence type="inferred from homology"/>
<evidence type="ECO:0000256" key="1">
    <source>
        <dbReference type="ARBA" id="ARBA00009437"/>
    </source>
</evidence>
<keyword evidence="4" id="KW-0804">Transcription</keyword>
<evidence type="ECO:0000256" key="3">
    <source>
        <dbReference type="ARBA" id="ARBA00023125"/>
    </source>
</evidence>
<dbReference type="Gene3D" id="3.40.190.290">
    <property type="match status" value="1"/>
</dbReference>
<dbReference type="GO" id="GO:0000976">
    <property type="term" value="F:transcription cis-regulatory region binding"/>
    <property type="evidence" value="ECO:0007669"/>
    <property type="project" value="TreeGrafter"/>
</dbReference>
<keyword evidence="2" id="KW-0805">Transcription regulation</keyword>
<protein>
    <submittedName>
        <fullName evidence="6">LysR family transcriptional regulator</fullName>
    </submittedName>
</protein>
<evidence type="ECO:0000259" key="5">
    <source>
        <dbReference type="PROSITE" id="PS50931"/>
    </source>
</evidence>
<dbReference type="Pfam" id="PF03466">
    <property type="entry name" value="LysR_substrate"/>
    <property type="match status" value="1"/>
</dbReference>
<dbReference type="Pfam" id="PF00126">
    <property type="entry name" value="HTH_1"/>
    <property type="match status" value="2"/>
</dbReference>